<feature type="compositionally biased region" description="Low complexity" evidence="3">
    <location>
        <begin position="702"/>
        <end position="722"/>
    </location>
</feature>
<evidence type="ECO:0000259" key="4">
    <source>
        <dbReference type="PROSITE" id="PS50011"/>
    </source>
</evidence>
<sequence length="1005" mass="108107">MNTSTAIPSTFRRASTHTSTATTNSRISASIQARRSTDSRVLDDVLNDGDEIGPGLSIFGQPINIVGTRTSHVPPMRVIRKLGAGSYAVVYLVQEIVSYSDDSFLDIHEDSPPATPAPVGRKFAVKCLARNAQDQDAQLLEATIHQSLPVHDNVVTLWHTLETASYLLLVLDYVPGEDLFYFLEQSRDYEPDETTPGPTTTQEPLALPPPEQLLSTQRLRLIASMFSQMCDAVAHCHRNRVFHRDIKPENFMVTDSRTFNPATGKHERKVSVKLTDFGLATRDIESGDMDCGSAPYMSFECNNNVSPTYATAPADVWSLGVVLINMLYHANPWLTTAVGQCESFSHFLREPMPFFMHRFSGMTPAVAEFFARSVFCLLDNGANSTQYGTNIGRRITAERFGQWARDIHHHLGPSARRTPALAFQQSPNPSTSLASSRPRSPDEVSNSRLMVPSVSQPATRTPSPSYRTRPPVPVHANAANYGAVDLDSDSDSDNGEPMRTSSSKRRKRALRGKASPPSIQTDAALYAASILAAKTQEVAREASLMKTTPKSALVSPPPMVLTVDLTMTPPPSSRVNTLTSKRSQPELRHKKSNKWNNIFGDSGSDQELASTVEWAKQDREDARTSLSSPTELVATAAANSSAPSALVKKVSGLLQALESAPGPVVPVNDVTPWDAPNGRSSSLSSRGRRNEKRRDNNSQRAASPGSLVSVSTSSTAASNLTGAGRGRSAPSNDRRARSKSPTQAALEHFNLLSHTPPVPPVPESYRAPHTASTSSRRSYAPSIASFSTTTTSSSGFTAFSGKKTWRSSNASVRSVSTAATSVSSGSWRATSLHGQPVPALPSNIKQMDGIPKILDELPNHNRRHPPNSDKKRHRAPSAPSSPAPGSSFALDAIPEKPKKSAMKQPRPSTGKSTAKNEVGGDPMSSFDPNAASLSFGAARGGKPLGLPRIDTDMANGGSLGYASGEQTQMLVQVPGAETVGVANAAAVTTKAPKTPTTKKSWWRKA</sequence>
<feature type="compositionally biased region" description="Low complexity" evidence="3">
    <location>
        <begin position="457"/>
        <end position="469"/>
    </location>
</feature>
<feature type="compositionally biased region" description="Basic residues" evidence="3">
    <location>
        <begin position="860"/>
        <end position="875"/>
    </location>
</feature>
<organism evidence="5 6">
    <name type="scientific">Serendipita vermifera MAFF 305830</name>
    <dbReference type="NCBI Taxonomy" id="933852"/>
    <lineage>
        <taxon>Eukaryota</taxon>
        <taxon>Fungi</taxon>
        <taxon>Dikarya</taxon>
        <taxon>Basidiomycota</taxon>
        <taxon>Agaricomycotina</taxon>
        <taxon>Agaricomycetes</taxon>
        <taxon>Sebacinales</taxon>
        <taxon>Serendipitaceae</taxon>
        <taxon>Serendipita</taxon>
    </lineage>
</organism>
<name>A0A0C2XS89_SERVB</name>
<feature type="region of interest" description="Disordered" evidence="3">
    <location>
        <begin position="1"/>
        <end position="33"/>
    </location>
</feature>
<dbReference type="PROSITE" id="PS50011">
    <property type="entry name" value="PROTEIN_KINASE_DOM"/>
    <property type="match status" value="1"/>
</dbReference>
<feature type="compositionally biased region" description="Low complexity" evidence="3">
    <location>
        <begin position="194"/>
        <end position="205"/>
    </location>
</feature>
<feature type="region of interest" description="Disordered" evidence="3">
    <location>
        <begin position="661"/>
        <end position="951"/>
    </location>
</feature>
<dbReference type="AlphaFoldDB" id="A0A0C2XS89"/>
<feature type="region of interest" description="Disordered" evidence="3">
    <location>
        <begin position="189"/>
        <end position="208"/>
    </location>
</feature>
<dbReference type="InterPro" id="IPR008271">
    <property type="entry name" value="Ser/Thr_kinase_AS"/>
</dbReference>
<feature type="compositionally biased region" description="Low complexity" evidence="3">
    <location>
        <begin position="9"/>
        <end position="33"/>
    </location>
</feature>
<dbReference type="HOGENOM" id="CLU_010087_0_0_1"/>
<feature type="region of interest" description="Disordered" evidence="3">
    <location>
        <begin position="419"/>
        <end position="517"/>
    </location>
</feature>
<dbReference type="SUPFAM" id="SSF56112">
    <property type="entry name" value="Protein kinase-like (PK-like)"/>
    <property type="match status" value="1"/>
</dbReference>
<proteinExistence type="predicted"/>
<feature type="compositionally biased region" description="Polar residues" evidence="3">
    <location>
        <begin position="573"/>
        <end position="582"/>
    </location>
</feature>
<feature type="region of interest" description="Disordered" evidence="3">
    <location>
        <begin position="566"/>
        <end position="588"/>
    </location>
</feature>
<accession>A0A0C2XS89</accession>
<dbReference type="EMBL" id="KN824281">
    <property type="protein sequence ID" value="KIM31802.1"/>
    <property type="molecule type" value="Genomic_DNA"/>
</dbReference>
<feature type="compositionally biased region" description="Low complexity" evidence="3">
    <location>
        <begin position="983"/>
        <end position="999"/>
    </location>
</feature>
<dbReference type="Gene3D" id="1.10.510.10">
    <property type="entry name" value="Transferase(Phosphotransferase) domain 1"/>
    <property type="match status" value="1"/>
</dbReference>
<dbReference type="GO" id="GO:0035556">
    <property type="term" value="P:intracellular signal transduction"/>
    <property type="evidence" value="ECO:0007669"/>
    <property type="project" value="TreeGrafter"/>
</dbReference>
<dbReference type="GO" id="GO:0005524">
    <property type="term" value="F:ATP binding"/>
    <property type="evidence" value="ECO:0007669"/>
    <property type="project" value="UniProtKB-KW"/>
</dbReference>
<dbReference type="GO" id="GO:0004674">
    <property type="term" value="F:protein serine/threonine kinase activity"/>
    <property type="evidence" value="ECO:0007669"/>
    <property type="project" value="TreeGrafter"/>
</dbReference>
<feature type="compositionally biased region" description="Basic residues" evidence="3">
    <location>
        <begin position="502"/>
        <end position="511"/>
    </location>
</feature>
<feature type="compositionally biased region" description="Polar residues" evidence="3">
    <location>
        <begin position="906"/>
        <end position="915"/>
    </location>
</feature>
<feature type="region of interest" description="Disordered" evidence="3">
    <location>
        <begin position="983"/>
        <end position="1005"/>
    </location>
</feature>
<reference evidence="5 6" key="1">
    <citation type="submission" date="2014-04" db="EMBL/GenBank/DDBJ databases">
        <authorList>
            <consortium name="DOE Joint Genome Institute"/>
            <person name="Kuo A."/>
            <person name="Zuccaro A."/>
            <person name="Kohler A."/>
            <person name="Nagy L.G."/>
            <person name="Floudas D."/>
            <person name="Copeland A."/>
            <person name="Barry K.W."/>
            <person name="Cichocki N."/>
            <person name="Veneault-Fourrey C."/>
            <person name="LaButti K."/>
            <person name="Lindquist E.A."/>
            <person name="Lipzen A."/>
            <person name="Lundell T."/>
            <person name="Morin E."/>
            <person name="Murat C."/>
            <person name="Sun H."/>
            <person name="Tunlid A."/>
            <person name="Henrissat B."/>
            <person name="Grigoriev I.V."/>
            <person name="Hibbett D.S."/>
            <person name="Martin F."/>
            <person name="Nordberg H.P."/>
            <person name="Cantor M.N."/>
            <person name="Hua S.X."/>
        </authorList>
    </citation>
    <scope>NUCLEOTIDE SEQUENCE [LARGE SCALE GENOMIC DNA]</scope>
    <source>
        <strain evidence="5 6">MAFF 305830</strain>
    </source>
</reference>
<feature type="domain" description="Protein kinase" evidence="4">
    <location>
        <begin position="76"/>
        <end position="411"/>
    </location>
</feature>
<feature type="compositionally biased region" description="Low complexity" evidence="3">
    <location>
        <begin position="876"/>
        <end position="889"/>
    </location>
</feature>
<keyword evidence="6" id="KW-1185">Reference proteome</keyword>
<reference evidence="6" key="2">
    <citation type="submission" date="2015-01" db="EMBL/GenBank/DDBJ databases">
        <title>Evolutionary Origins and Diversification of the Mycorrhizal Mutualists.</title>
        <authorList>
            <consortium name="DOE Joint Genome Institute"/>
            <consortium name="Mycorrhizal Genomics Consortium"/>
            <person name="Kohler A."/>
            <person name="Kuo A."/>
            <person name="Nagy L.G."/>
            <person name="Floudas D."/>
            <person name="Copeland A."/>
            <person name="Barry K.W."/>
            <person name="Cichocki N."/>
            <person name="Veneault-Fourrey C."/>
            <person name="LaButti K."/>
            <person name="Lindquist E.A."/>
            <person name="Lipzen A."/>
            <person name="Lundell T."/>
            <person name="Morin E."/>
            <person name="Murat C."/>
            <person name="Riley R."/>
            <person name="Ohm R."/>
            <person name="Sun H."/>
            <person name="Tunlid A."/>
            <person name="Henrissat B."/>
            <person name="Grigoriev I.V."/>
            <person name="Hibbett D.S."/>
            <person name="Martin F."/>
        </authorList>
    </citation>
    <scope>NUCLEOTIDE SEQUENCE [LARGE SCALE GENOMIC DNA]</scope>
    <source>
        <strain evidence="6">MAFF 305830</strain>
    </source>
</reference>
<evidence type="ECO:0000313" key="5">
    <source>
        <dbReference type="EMBL" id="KIM31802.1"/>
    </source>
</evidence>
<dbReference type="PANTHER" id="PTHR24346:SF30">
    <property type="entry name" value="MATERNAL EMBRYONIC LEUCINE ZIPPER KINASE"/>
    <property type="match status" value="1"/>
</dbReference>
<dbReference type="STRING" id="933852.A0A0C2XS89"/>
<keyword evidence="1" id="KW-0547">Nucleotide-binding</keyword>
<dbReference type="PANTHER" id="PTHR24346">
    <property type="entry name" value="MAP/MICROTUBULE AFFINITY-REGULATING KINASE"/>
    <property type="match status" value="1"/>
</dbReference>
<gene>
    <name evidence="5" type="ORF">M408DRAFT_21014</name>
</gene>
<evidence type="ECO:0000256" key="2">
    <source>
        <dbReference type="ARBA" id="ARBA00022840"/>
    </source>
</evidence>
<feature type="compositionally biased region" description="Polar residues" evidence="3">
    <location>
        <begin position="423"/>
        <end position="456"/>
    </location>
</feature>
<dbReference type="Proteomes" id="UP000054097">
    <property type="component" value="Unassembled WGS sequence"/>
</dbReference>
<dbReference type="InterPro" id="IPR011009">
    <property type="entry name" value="Kinase-like_dom_sf"/>
</dbReference>
<evidence type="ECO:0000256" key="1">
    <source>
        <dbReference type="ARBA" id="ARBA00022741"/>
    </source>
</evidence>
<keyword evidence="2" id="KW-0067">ATP-binding</keyword>
<dbReference type="PROSITE" id="PS00108">
    <property type="entry name" value="PROTEIN_KINASE_ST"/>
    <property type="match status" value="1"/>
</dbReference>
<feature type="compositionally biased region" description="Low complexity" evidence="3">
    <location>
        <begin position="784"/>
        <end position="826"/>
    </location>
</feature>
<dbReference type="SMART" id="SM00220">
    <property type="entry name" value="S_TKc"/>
    <property type="match status" value="1"/>
</dbReference>
<dbReference type="OrthoDB" id="541276at2759"/>
<dbReference type="Pfam" id="PF00069">
    <property type="entry name" value="Pkinase"/>
    <property type="match status" value="1"/>
</dbReference>
<dbReference type="InterPro" id="IPR000719">
    <property type="entry name" value="Prot_kinase_dom"/>
</dbReference>
<evidence type="ECO:0000313" key="6">
    <source>
        <dbReference type="Proteomes" id="UP000054097"/>
    </source>
</evidence>
<dbReference type="GO" id="GO:0005737">
    <property type="term" value="C:cytoplasm"/>
    <property type="evidence" value="ECO:0007669"/>
    <property type="project" value="TreeGrafter"/>
</dbReference>
<evidence type="ECO:0000256" key="3">
    <source>
        <dbReference type="SAM" id="MobiDB-lite"/>
    </source>
</evidence>
<protein>
    <recommendedName>
        <fullName evidence="4">Protein kinase domain-containing protein</fullName>
    </recommendedName>
</protein>